<evidence type="ECO:0000256" key="1">
    <source>
        <dbReference type="ARBA" id="ARBA00004127"/>
    </source>
</evidence>
<gene>
    <name evidence="9" type="ORF">BSQ50_10035</name>
</gene>
<evidence type="ECO:0000256" key="5">
    <source>
        <dbReference type="ARBA" id="ARBA00022692"/>
    </source>
</evidence>
<evidence type="ECO:0000256" key="3">
    <source>
        <dbReference type="ARBA" id="ARBA00022448"/>
    </source>
</evidence>
<dbReference type="EMBL" id="CP018180">
    <property type="protein sequence ID" value="AUJ32844.1"/>
    <property type="molecule type" value="Genomic_DNA"/>
</dbReference>
<proteinExistence type="inferred from homology"/>
<evidence type="ECO:0000256" key="2">
    <source>
        <dbReference type="ARBA" id="ARBA00010892"/>
    </source>
</evidence>
<dbReference type="GO" id="GO:0012505">
    <property type="term" value="C:endomembrane system"/>
    <property type="evidence" value="ECO:0007669"/>
    <property type="project" value="UniProtKB-SubCell"/>
</dbReference>
<reference evidence="9 10" key="1">
    <citation type="submission" date="2016-11" db="EMBL/GenBank/DDBJ databases">
        <title>Interaction between Lactobacillus species and yeast in water kefir.</title>
        <authorList>
            <person name="Behr J."/>
            <person name="Xu D."/>
            <person name="Vogel R.F."/>
        </authorList>
    </citation>
    <scope>NUCLEOTIDE SEQUENCE [LARGE SCALE GENOMIC DNA]</scope>
    <source>
        <strain evidence="9 10">TMW 1.1827</strain>
    </source>
</reference>
<keyword evidence="6 8" id="KW-1133">Transmembrane helix</keyword>
<protein>
    <recommendedName>
        <fullName evidence="8">Nickel/cobalt efflux system</fullName>
    </recommendedName>
</protein>
<dbReference type="GO" id="GO:0015099">
    <property type="term" value="F:nickel cation transmembrane transporter activity"/>
    <property type="evidence" value="ECO:0007669"/>
    <property type="project" value="UniProtKB-UniRule"/>
</dbReference>
<evidence type="ECO:0000256" key="4">
    <source>
        <dbReference type="ARBA" id="ARBA00022596"/>
    </source>
</evidence>
<feature type="transmembrane region" description="Helical" evidence="8">
    <location>
        <begin position="217"/>
        <end position="235"/>
    </location>
</feature>
<dbReference type="PANTHER" id="PTHR31611:SF0">
    <property type="entry name" value="HIGH-AFFINITY NICKEL TRANSPORT PROTEIN NIC1"/>
    <property type="match status" value="1"/>
</dbReference>
<dbReference type="Proteomes" id="UP000324497">
    <property type="component" value="Chromosome"/>
</dbReference>
<keyword evidence="4" id="KW-0533">Nickel</keyword>
<dbReference type="Pfam" id="PF03824">
    <property type="entry name" value="NicO"/>
    <property type="match status" value="1"/>
</dbReference>
<name>A0A3Q8D115_9LACO</name>
<feature type="transmembrane region" description="Helical" evidence="8">
    <location>
        <begin position="186"/>
        <end position="211"/>
    </location>
</feature>
<evidence type="ECO:0000313" key="9">
    <source>
        <dbReference type="EMBL" id="AUJ32844.1"/>
    </source>
</evidence>
<comment type="subcellular location">
    <subcellularLocation>
        <location evidence="8">Cell membrane</location>
        <topology evidence="8">Multi-pass membrane protein</topology>
    </subcellularLocation>
    <subcellularLocation>
        <location evidence="1">Endomembrane system</location>
        <topology evidence="1">Multi-pass membrane protein</topology>
    </subcellularLocation>
</comment>
<dbReference type="GO" id="GO:0005886">
    <property type="term" value="C:plasma membrane"/>
    <property type="evidence" value="ECO:0007669"/>
    <property type="project" value="UniProtKB-SubCell"/>
</dbReference>
<keyword evidence="10" id="KW-1185">Reference proteome</keyword>
<dbReference type="AlphaFoldDB" id="A0A3Q8D115"/>
<dbReference type="InterPro" id="IPR011541">
    <property type="entry name" value="Ni/Co_transpt_high_affinity"/>
</dbReference>
<sequence length="337" mass="37093">MKKSAVKKSIPFYLAVLGIHLLGILLIAYAARKSNSFWGLGLLAYSLGLRHAFDADHIAAIDNTVRKLIQQQKKSCGVGFFFSLGHSTVVFLLVILISISLKWVKLKLPFFESIGGLIGSLVSGIFLIGIAIVNLIVLLSLWRSLKLMQQDEVKETELNQLLISRGFLLRLIYPLFKFISCEWQMYFIGFLFGLGFDTASEIGLIAISATAAQANTFSMGILALPILFAAGMNLMDTTDSVMMSGAYSWAFATPKRKTGYNLVVTTISTTAAFVIGILELIQVVINTTAVKGKLLQAIAGIDLNWLGYGLFFLFVAVWSISYLIWHFSQTPNIGIKQ</sequence>
<accession>A0A3Q8D115</accession>
<keyword evidence="7 8" id="KW-0472">Membrane</keyword>
<dbReference type="RefSeq" id="WP_057885245.1">
    <property type="nucleotide sequence ID" value="NZ_CP018180.1"/>
</dbReference>
<keyword evidence="3 8" id="KW-0813">Transport</keyword>
<comment type="similarity">
    <text evidence="2 8">Belongs to the NiCoT transporter (TC 2.A.52) family.</text>
</comment>
<feature type="transmembrane region" description="Helical" evidence="8">
    <location>
        <begin position="262"/>
        <end position="285"/>
    </location>
</feature>
<feature type="transmembrane region" description="Helical" evidence="8">
    <location>
        <begin position="116"/>
        <end position="142"/>
    </location>
</feature>
<dbReference type="PANTHER" id="PTHR31611">
    <property type="entry name" value="HIGH-AFFINITY NICKEL TRANSPORT PROTEIN NIC1"/>
    <property type="match status" value="1"/>
</dbReference>
<keyword evidence="5 8" id="KW-0812">Transmembrane</keyword>
<feature type="transmembrane region" description="Helical" evidence="8">
    <location>
        <begin position="305"/>
        <end position="325"/>
    </location>
</feature>
<feature type="transmembrane region" description="Helical" evidence="8">
    <location>
        <begin position="80"/>
        <end position="104"/>
    </location>
</feature>
<evidence type="ECO:0000256" key="7">
    <source>
        <dbReference type="ARBA" id="ARBA00023136"/>
    </source>
</evidence>
<feature type="transmembrane region" description="Helical" evidence="8">
    <location>
        <begin position="12"/>
        <end position="31"/>
    </location>
</feature>
<dbReference type="KEGG" id="lng:BSQ50_10035"/>
<dbReference type="GeneID" id="78523008"/>
<evidence type="ECO:0000256" key="8">
    <source>
        <dbReference type="RuleBase" id="RU362101"/>
    </source>
</evidence>
<organism evidence="9 10">
    <name type="scientific">Liquorilactobacillus nagelii</name>
    <dbReference type="NCBI Taxonomy" id="82688"/>
    <lineage>
        <taxon>Bacteria</taxon>
        <taxon>Bacillati</taxon>
        <taxon>Bacillota</taxon>
        <taxon>Bacilli</taxon>
        <taxon>Lactobacillales</taxon>
        <taxon>Lactobacillaceae</taxon>
        <taxon>Liquorilactobacillus</taxon>
    </lineage>
</organism>
<evidence type="ECO:0000256" key="6">
    <source>
        <dbReference type="ARBA" id="ARBA00022989"/>
    </source>
</evidence>
<dbReference type="InterPro" id="IPR004688">
    <property type="entry name" value="Ni/Co_transpt"/>
</dbReference>
<evidence type="ECO:0000313" key="10">
    <source>
        <dbReference type="Proteomes" id="UP000324497"/>
    </source>
</evidence>